<dbReference type="SUPFAM" id="SSF46785">
    <property type="entry name" value="Winged helix' DNA-binding domain"/>
    <property type="match status" value="1"/>
</dbReference>
<accession>A0A937K5X9</accession>
<dbReference type="AlphaFoldDB" id="A0A937K5X9"/>
<keyword evidence="3" id="KW-0804">Transcription</keyword>
<keyword evidence="2" id="KW-0238">DNA-binding</keyword>
<dbReference type="PANTHER" id="PTHR33204:SF37">
    <property type="entry name" value="HTH-TYPE TRANSCRIPTIONAL REGULATOR YODB"/>
    <property type="match status" value="1"/>
</dbReference>
<evidence type="ECO:0000256" key="1">
    <source>
        <dbReference type="ARBA" id="ARBA00023015"/>
    </source>
</evidence>
<dbReference type="Gene3D" id="1.10.10.10">
    <property type="entry name" value="Winged helix-like DNA-binding domain superfamily/Winged helix DNA-binding domain"/>
    <property type="match status" value="1"/>
</dbReference>
<dbReference type="PROSITE" id="PS51118">
    <property type="entry name" value="HTH_HXLR"/>
    <property type="match status" value="1"/>
</dbReference>
<dbReference type="PANTHER" id="PTHR33204">
    <property type="entry name" value="TRANSCRIPTIONAL REGULATOR, MARR FAMILY"/>
    <property type="match status" value="1"/>
</dbReference>
<dbReference type="EMBL" id="JAESWA010000026">
    <property type="protein sequence ID" value="MBL4933584.1"/>
    <property type="molecule type" value="Genomic_DNA"/>
</dbReference>
<proteinExistence type="predicted"/>
<protein>
    <submittedName>
        <fullName evidence="5">Helix-turn-helix transcriptional regulator</fullName>
    </submittedName>
</protein>
<reference evidence="5" key="1">
    <citation type="submission" date="2021-01" db="EMBL/GenBank/DDBJ databases">
        <title>Genome public.</title>
        <authorList>
            <person name="Liu C."/>
            <person name="Sun Q."/>
        </authorList>
    </citation>
    <scope>NUCLEOTIDE SEQUENCE</scope>
    <source>
        <strain evidence="5">YIM B02565</strain>
    </source>
</reference>
<dbReference type="RefSeq" id="WP_202769026.1">
    <property type="nucleotide sequence ID" value="NZ_JAESWA010000026.1"/>
</dbReference>
<evidence type="ECO:0000256" key="2">
    <source>
        <dbReference type="ARBA" id="ARBA00023125"/>
    </source>
</evidence>
<gene>
    <name evidence="5" type="ORF">JK634_17475</name>
</gene>
<evidence type="ECO:0000256" key="3">
    <source>
        <dbReference type="ARBA" id="ARBA00023163"/>
    </source>
</evidence>
<feature type="domain" description="HTH hxlR-type" evidence="4">
    <location>
        <begin position="7"/>
        <end position="103"/>
    </location>
</feature>
<comment type="caution">
    <text evidence="5">The sequence shown here is derived from an EMBL/GenBank/DDBJ whole genome shotgun (WGS) entry which is preliminary data.</text>
</comment>
<dbReference type="Pfam" id="PF01638">
    <property type="entry name" value="HxlR"/>
    <property type="match status" value="1"/>
</dbReference>
<sequence length="103" mass="11926">MGDTHLCPKFEKAFELLGKKWIGLIINGLLNGPRRFSDIRSLIPELSDRVLTARFKELEAEGIIERKVYPETPVRIEYNLTEKGLALQKAMSEIQKWADIWIK</sequence>
<keyword evidence="1" id="KW-0805">Transcription regulation</keyword>
<dbReference type="InterPro" id="IPR036390">
    <property type="entry name" value="WH_DNA-bd_sf"/>
</dbReference>
<evidence type="ECO:0000313" key="6">
    <source>
        <dbReference type="Proteomes" id="UP000623681"/>
    </source>
</evidence>
<name>A0A937K5X9_9CLOT</name>
<dbReference type="InterPro" id="IPR002577">
    <property type="entry name" value="HTH_HxlR"/>
</dbReference>
<evidence type="ECO:0000259" key="4">
    <source>
        <dbReference type="PROSITE" id="PS51118"/>
    </source>
</evidence>
<evidence type="ECO:0000313" key="5">
    <source>
        <dbReference type="EMBL" id="MBL4933584.1"/>
    </source>
</evidence>
<dbReference type="InterPro" id="IPR036388">
    <property type="entry name" value="WH-like_DNA-bd_sf"/>
</dbReference>
<keyword evidence="6" id="KW-1185">Reference proteome</keyword>
<dbReference type="Proteomes" id="UP000623681">
    <property type="component" value="Unassembled WGS sequence"/>
</dbReference>
<dbReference type="GO" id="GO:0003677">
    <property type="term" value="F:DNA binding"/>
    <property type="evidence" value="ECO:0007669"/>
    <property type="project" value="UniProtKB-KW"/>
</dbReference>
<organism evidence="5 6">
    <name type="scientific">Clostridium paridis</name>
    <dbReference type="NCBI Taxonomy" id="2803863"/>
    <lineage>
        <taxon>Bacteria</taxon>
        <taxon>Bacillati</taxon>
        <taxon>Bacillota</taxon>
        <taxon>Clostridia</taxon>
        <taxon>Eubacteriales</taxon>
        <taxon>Clostridiaceae</taxon>
        <taxon>Clostridium</taxon>
    </lineage>
</organism>